<gene>
    <name evidence="1" type="ORF">K3G42_004849</name>
</gene>
<dbReference type="EMBL" id="CM037621">
    <property type="protein sequence ID" value="KAH8001360.1"/>
    <property type="molecule type" value="Genomic_DNA"/>
</dbReference>
<name>A0ACB8F7M6_9SAUR</name>
<evidence type="ECO:0000313" key="2">
    <source>
        <dbReference type="Proteomes" id="UP000827872"/>
    </source>
</evidence>
<reference evidence="1" key="1">
    <citation type="submission" date="2021-08" db="EMBL/GenBank/DDBJ databases">
        <title>The first chromosome-level gecko genome reveals the dynamic sex chromosomes of Neotropical dwarf geckos (Sphaerodactylidae: Sphaerodactylus).</title>
        <authorList>
            <person name="Pinto B.J."/>
            <person name="Keating S.E."/>
            <person name="Gamble T."/>
        </authorList>
    </citation>
    <scope>NUCLEOTIDE SEQUENCE</scope>
    <source>
        <strain evidence="1">TG3544</strain>
    </source>
</reference>
<protein>
    <submittedName>
        <fullName evidence="1">Uncharacterized protein</fullName>
    </submittedName>
</protein>
<proteinExistence type="predicted"/>
<keyword evidence="2" id="KW-1185">Reference proteome</keyword>
<dbReference type="Proteomes" id="UP000827872">
    <property type="component" value="Linkage Group LG08"/>
</dbReference>
<accession>A0ACB8F7M6</accession>
<comment type="caution">
    <text evidence="1">The sequence shown here is derived from an EMBL/GenBank/DDBJ whole genome shotgun (WGS) entry which is preliminary data.</text>
</comment>
<sequence length="132" mass="15780">MDWLAGAVHAMRIRIRKGKDDEMETHSEDTILGKTEQCDVDCQAGDVFQGELFDRFPRKWLCPQKRQESFWSWTWKKKYILRGLWELRIPSALLKLLLLFQVKSSGMKDRYSKLFHKELGEEECQKTRIRMV</sequence>
<evidence type="ECO:0000313" key="1">
    <source>
        <dbReference type="EMBL" id="KAH8001360.1"/>
    </source>
</evidence>
<organism evidence="1 2">
    <name type="scientific">Sphaerodactylus townsendi</name>
    <dbReference type="NCBI Taxonomy" id="933632"/>
    <lineage>
        <taxon>Eukaryota</taxon>
        <taxon>Metazoa</taxon>
        <taxon>Chordata</taxon>
        <taxon>Craniata</taxon>
        <taxon>Vertebrata</taxon>
        <taxon>Euteleostomi</taxon>
        <taxon>Lepidosauria</taxon>
        <taxon>Squamata</taxon>
        <taxon>Bifurcata</taxon>
        <taxon>Gekkota</taxon>
        <taxon>Sphaerodactylidae</taxon>
        <taxon>Sphaerodactylus</taxon>
    </lineage>
</organism>